<evidence type="ECO:0000313" key="3">
    <source>
        <dbReference type="EMBL" id="CAH2075947.1"/>
    </source>
</evidence>
<dbReference type="Proteomes" id="UP000836841">
    <property type="component" value="Chromosome 7"/>
</dbReference>
<keyword evidence="2" id="KW-0472">Membrane</keyword>
<feature type="transmembrane region" description="Helical" evidence="2">
    <location>
        <begin position="96"/>
        <end position="126"/>
    </location>
</feature>
<feature type="compositionally biased region" description="Polar residues" evidence="1">
    <location>
        <begin position="16"/>
        <end position="31"/>
    </location>
</feature>
<evidence type="ECO:0000313" key="4">
    <source>
        <dbReference type="Proteomes" id="UP000836841"/>
    </source>
</evidence>
<dbReference type="PANTHER" id="PTHR33156:SF37">
    <property type="entry name" value="PROTEIN NUCLEAR FUSION DEFECTIVE 6, CHLOROPLASTIC_MITOCHONDRIAL"/>
    <property type="match status" value="1"/>
</dbReference>
<evidence type="ECO:0000256" key="1">
    <source>
        <dbReference type="SAM" id="MobiDB-lite"/>
    </source>
</evidence>
<evidence type="ECO:0008006" key="5">
    <source>
        <dbReference type="Google" id="ProtNLM"/>
    </source>
</evidence>
<keyword evidence="2" id="KW-0812">Transmembrane</keyword>
<sequence length="141" mass="15555">MASFCRSALMAGSRNLASRSKSVTQKSLNLKPTTTSSPFPSPSQSVPRASRVLSALGGVETMIPLHSAVASARLRSSIAADSSCWSWLSQGNKLRLFPLLLSICCLCASFFLCVDCIRFFCFYHLFSWLWNVLRIKLNLKS</sequence>
<proteinExistence type="predicted"/>
<feature type="compositionally biased region" description="Low complexity" evidence="1">
    <location>
        <begin position="32"/>
        <end position="46"/>
    </location>
</feature>
<gene>
    <name evidence="3" type="ORF">TAV2_LOCUS24415</name>
</gene>
<feature type="region of interest" description="Disordered" evidence="1">
    <location>
        <begin position="16"/>
        <end position="46"/>
    </location>
</feature>
<dbReference type="EMBL" id="OU466863">
    <property type="protein sequence ID" value="CAH2075947.1"/>
    <property type="molecule type" value="Genomic_DNA"/>
</dbReference>
<name>A0AAU9T265_THLAR</name>
<dbReference type="AlphaFoldDB" id="A0AAU9T265"/>
<keyword evidence="2" id="KW-1133">Transmembrane helix</keyword>
<accession>A0AAU9T265</accession>
<dbReference type="InterPro" id="IPR043459">
    <property type="entry name" value="NFD6/NOXY2-like"/>
</dbReference>
<reference evidence="3 4" key="1">
    <citation type="submission" date="2022-03" db="EMBL/GenBank/DDBJ databases">
        <authorList>
            <person name="Nunn A."/>
            <person name="Chopra R."/>
            <person name="Nunn A."/>
            <person name="Contreras Garrido A."/>
        </authorList>
    </citation>
    <scope>NUCLEOTIDE SEQUENCE [LARGE SCALE GENOMIC DNA]</scope>
</reference>
<keyword evidence="4" id="KW-1185">Reference proteome</keyword>
<evidence type="ECO:0000256" key="2">
    <source>
        <dbReference type="SAM" id="Phobius"/>
    </source>
</evidence>
<dbReference type="PANTHER" id="PTHR33156">
    <property type="entry name" value="OS02G0230000 PROTEIN"/>
    <property type="match status" value="1"/>
</dbReference>
<protein>
    <recommendedName>
        <fullName evidence="5">Protein NUCLEAR FUSION DEFECTIVE 6, chloroplastic/mitochondrial-like</fullName>
    </recommendedName>
</protein>
<organism evidence="3 4">
    <name type="scientific">Thlaspi arvense</name>
    <name type="common">Field penny-cress</name>
    <dbReference type="NCBI Taxonomy" id="13288"/>
    <lineage>
        <taxon>Eukaryota</taxon>
        <taxon>Viridiplantae</taxon>
        <taxon>Streptophyta</taxon>
        <taxon>Embryophyta</taxon>
        <taxon>Tracheophyta</taxon>
        <taxon>Spermatophyta</taxon>
        <taxon>Magnoliopsida</taxon>
        <taxon>eudicotyledons</taxon>
        <taxon>Gunneridae</taxon>
        <taxon>Pentapetalae</taxon>
        <taxon>rosids</taxon>
        <taxon>malvids</taxon>
        <taxon>Brassicales</taxon>
        <taxon>Brassicaceae</taxon>
        <taxon>Thlaspideae</taxon>
        <taxon>Thlaspi</taxon>
    </lineage>
</organism>